<dbReference type="OrthoDB" id="10421125at2759"/>
<comment type="caution">
    <text evidence="1">The sequence shown here is derived from an EMBL/GenBank/DDBJ whole genome shotgun (WGS) entry which is preliminary data.</text>
</comment>
<dbReference type="EMBL" id="BPQB01000012">
    <property type="protein sequence ID" value="GJE89218.1"/>
    <property type="molecule type" value="Genomic_DNA"/>
</dbReference>
<dbReference type="AlphaFoldDB" id="A0A9P3LCI1"/>
<organism evidence="1 2">
    <name type="scientific">Phanerochaete sordida</name>
    <dbReference type="NCBI Taxonomy" id="48140"/>
    <lineage>
        <taxon>Eukaryota</taxon>
        <taxon>Fungi</taxon>
        <taxon>Dikarya</taxon>
        <taxon>Basidiomycota</taxon>
        <taxon>Agaricomycotina</taxon>
        <taxon>Agaricomycetes</taxon>
        <taxon>Polyporales</taxon>
        <taxon>Phanerochaetaceae</taxon>
        <taxon>Phanerochaete</taxon>
    </lineage>
</organism>
<gene>
    <name evidence="1" type="ORF">PsYK624_053130</name>
</gene>
<name>A0A9P3LCI1_9APHY</name>
<proteinExistence type="predicted"/>
<sequence length="542" mass="62295">MSDSKLLHLLNAVLDTHHQLRAYSTAGLLKCIRDTSHDFGEAYGKVRNWWWGSHSQSLQRGYYAMMRKRQAKHDAFRRHVVQDFSLQRSTLPPRRVWDLYSNRVLPLVVLANSDTSSHDLPDRLWTVSHSWVPEADRDLVWTPINGRQWPVPVPRATTLEHVRVELLNMGAEYVWLDVLCLRQRGRAADEAQRTEEWKTDIPTIGHIYQGQPFRRPCITYFNGLGLPLDTSQPTLTSDRHWFSRVWTLQESLTTWLPGGLTGEALPDGDTFFAQLQAFPSLTLTSDDRLVRELMARHCTNELDRIAGLAYFLRCVSLPLYNAAMPVEHAWELLLKHASPAWRSSLLLRYPVDTPFAPYPSWKGYGASGPVLSATSVDSSLWLAEQSQLNTADPGRYYHFEATFGPYQILCSGGQPTSRRRFKLDFCKDNVPIFSVSPLRMHGVILQDALYWLVRVSGDSSAYWVATEVVAMHADEVTSDAVKWAVLEVSYRADDWVEEYIRCFRRKIIYLPGVEARLRTKYAEQYMAAYKQMTTDGKQFIIY</sequence>
<protein>
    <recommendedName>
        <fullName evidence="3">Heterokaryon incompatibility domain-containing protein</fullName>
    </recommendedName>
</protein>
<evidence type="ECO:0000313" key="2">
    <source>
        <dbReference type="Proteomes" id="UP000703269"/>
    </source>
</evidence>
<evidence type="ECO:0000313" key="1">
    <source>
        <dbReference type="EMBL" id="GJE89218.1"/>
    </source>
</evidence>
<accession>A0A9P3LCI1</accession>
<reference evidence="1 2" key="1">
    <citation type="submission" date="2021-08" db="EMBL/GenBank/DDBJ databases">
        <title>Draft Genome Sequence of Phanerochaete sordida strain YK-624.</title>
        <authorList>
            <person name="Mori T."/>
            <person name="Dohra H."/>
            <person name="Suzuki T."/>
            <person name="Kawagishi H."/>
            <person name="Hirai H."/>
        </authorList>
    </citation>
    <scope>NUCLEOTIDE SEQUENCE [LARGE SCALE GENOMIC DNA]</scope>
    <source>
        <strain evidence="1 2">YK-624</strain>
    </source>
</reference>
<keyword evidence="2" id="KW-1185">Reference proteome</keyword>
<dbReference type="Proteomes" id="UP000703269">
    <property type="component" value="Unassembled WGS sequence"/>
</dbReference>
<evidence type="ECO:0008006" key="3">
    <source>
        <dbReference type="Google" id="ProtNLM"/>
    </source>
</evidence>